<sequence length="169" mass="18992">MEVQPISIQIQILENLFKIGDEFVQGRPQNCCGSKLVVYDDDNIRVEFPGLQTGGTLVACPPGRPRYCPHNELINHSAQCAPATDTICTMLVLAWDLILKRLLSLAEDSTIPLFAELSFNGSLLHRGLPSRYRLNMHEGIEREGSEEDQKVVILMNIEIVVMLLKKMNM</sequence>
<evidence type="ECO:0000313" key="1">
    <source>
        <dbReference type="EMBL" id="KAH7566725.1"/>
    </source>
</evidence>
<accession>A0ABQ8HQV0</accession>
<protein>
    <submittedName>
        <fullName evidence="1">Uncharacterized protein</fullName>
    </submittedName>
</protein>
<reference evidence="1 2" key="1">
    <citation type="submission" date="2021-02" db="EMBL/GenBank/DDBJ databases">
        <title>Plant Genome Project.</title>
        <authorList>
            <person name="Zhang R.-G."/>
        </authorList>
    </citation>
    <scope>NUCLEOTIDE SEQUENCE [LARGE SCALE GENOMIC DNA]</scope>
    <source>
        <tissue evidence="1">Leaves</tissue>
    </source>
</reference>
<organism evidence="1 2">
    <name type="scientific">Xanthoceras sorbifolium</name>
    <dbReference type="NCBI Taxonomy" id="99658"/>
    <lineage>
        <taxon>Eukaryota</taxon>
        <taxon>Viridiplantae</taxon>
        <taxon>Streptophyta</taxon>
        <taxon>Embryophyta</taxon>
        <taxon>Tracheophyta</taxon>
        <taxon>Spermatophyta</taxon>
        <taxon>Magnoliopsida</taxon>
        <taxon>eudicotyledons</taxon>
        <taxon>Gunneridae</taxon>
        <taxon>Pentapetalae</taxon>
        <taxon>rosids</taxon>
        <taxon>malvids</taxon>
        <taxon>Sapindales</taxon>
        <taxon>Sapindaceae</taxon>
        <taxon>Xanthoceroideae</taxon>
        <taxon>Xanthoceras</taxon>
    </lineage>
</organism>
<gene>
    <name evidence="1" type="ORF">JRO89_XS08G0223000</name>
</gene>
<dbReference type="Proteomes" id="UP000827721">
    <property type="component" value="Unassembled WGS sequence"/>
</dbReference>
<evidence type="ECO:0000313" key="2">
    <source>
        <dbReference type="Proteomes" id="UP000827721"/>
    </source>
</evidence>
<proteinExistence type="predicted"/>
<comment type="caution">
    <text evidence="1">The sequence shown here is derived from an EMBL/GenBank/DDBJ whole genome shotgun (WGS) entry which is preliminary data.</text>
</comment>
<name>A0ABQ8HQV0_9ROSI</name>
<dbReference type="EMBL" id="JAFEMO010000008">
    <property type="protein sequence ID" value="KAH7566725.1"/>
    <property type="molecule type" value="Genomic_DNA"/>
</dbReference>
<keyword evidence="2" id="KW-1185">Reference proteome</keyword>